<feature type="signal peptide" evidence="1">
    <location>
        <begin position="1"/>
        <end position="23"/>
    </location>
</feature>
<dbReference type="STRING" id="657014.SAMN04488092_11813"/>
<keyword evidence="1" id="KW-0732">Signal</keyword>
<sequence length="218" mass="24537">MRKLALALTSFWLAMSLPTGGVAQEEYSIPDLNYEFGETMARELDHAFSLGADIDFQEFSIDATMRSLDFYLQEAAVQSIENWASEQGRTSVLDQNAIPTSVVIALANVGCKVTEYPSSFCSFIRSTPVAFLRLAIVLNIWGSDIRERAYLQRIGDRDGIDLSIEIFRQREDLDFLLNADFVEFQERARDFHIFRSRFPNCVGSLLDPLSAVTCPTAP</sequence>
<feature type="chain" id="PRO_5009300979" evidence="1">
    <location>
        <begin position="24"/>
        <end position="218"/>
    </location>
</feature>
<dbReference type="AlphaFoldDB" id="A0A1H9KCW3"/>
<dbReference type="EMBL" id="FOEP01000018">
    <property type="protein sequence ID" value="SEQ96777.1"/>
    <property type="molecule type" value="Genomic_DNA"/>
</dbReference>
<accession>A0A1H9KCW3</accession>
<evidence type="ECO:0000313" key="3">
    <source>
        <dbReference type="Proteomes" id="UP000198634"/>
    </source>
</evidence>
<protein>
    <submittedName>
        <fullName evidence="2">Uncharacterized protein</fullName>
    </submittedName>
</protein>
<proteinExistence type="predicted"/>
<gene>
    <name evidence="2" type="ORF">SAMN04488092_11813</name>
</gene>
<reference evidence="2 3" key="1">
    <citation type="submission" date="2016-10" db="EMBL/GenBank/DDBJ databases">
        <authorList>
            <person name="de Groot N.N."/>
        </authorList>
    </citation>
    <scope>NUCLEOTIDE SEQUENCE [LARGE SCALE GENOMIC DNA]</scope>
    <source>
        <strain evidence="2 3">DSM 22007</strain>
    </source>
</reference>
<organism evidence="2 3">
    <name type="scientific">Thalassovita taeanensis</name>
    <dbReference type="NCBI Taxonomy" id="657014"/>
    <lineage>
        <taxon>Bacteria</taxon>
        <taxon>Pseudomonadati</taxon>
        <taxon>Pseudomonadota</taxon>
        <taxon>Alphaproteobacteria</taxon>
        <taxon>Rhodobacterales</taxon>
        <taxon>Roseobacteraceae</taxon>
        <taxon>Thalassovita</taxon>
    </lineage>
</organism>
<evidence type="ECO:0000313" key="2">
    <source>
        <dbReference type="EMBL" id="SEQ96777.1"/>
    </source>
</evidence>
<keyword evidence="3" id="KW-1185">Reference proteome</keyword>
<name>A0A1H9KCW3_9RHOB</name>
<evidence type="ECO:0000256" key="1">
    <source>
        <dbReference type="SAM" id="SignalP"/>
    </source>
</evidence>
<dbReference type="Proteomes" id="UP000198634">
    <property type="component" value="Unassembled WGS sequence"/>
</dbReference>